<dbReference type="InterPro" id="IPR032183">
    <property type="entry name" value="PKD-like"/>
</dbReference>
<dbReference type="AlphaFoldDB" id="A0A921FEF3"/>
<sequence>MKLNHILYPAMFGCLFSLYSCVEDKGSYDHLPVNEITVTGTEKTYSVLAGITELTIEPTITGSILGEDDSQYEYTWYACKKELGSDKHTHTVLGNEKNLKTTVVMNPGSYYLYLIINDHSTGMEWVISDMTLQVSTSLTTGFYVLGEKEDGVIGMDFLSMPNSEGDTTMIHDIFTNTEQLKGAKDLLYTGYISNPSVAVNLWLITETGSYKLENSIQEKTIFDIDPSYNEGFTFPSQLIKHPVKIADQFPHQGIYGKAYDTSNRGFITEDGVFANSIISGEIFASPINRYESSSTKLFKPYPLGFCNPYGRMSAVVFYDMDAECFVYLKNMYTKVCAKMTETPGAFPWEQNKRTIVYGENGPVNSYALMKSTENNTDYFIYQMTINYATVSKNSAYSFSTADATDIDKATFYSFSYEYPIMIYVAGNNLYQYNYETKACKVVKTYPGEITYASFEWQSRGELDIVVCTYEEAAEADKRGTIYKYTMGQDLNIVPIMTGPALDKEFVYNTPLKVKKIEYRNCPR</sequence>
<organism evidence="1 2">
    <name type="scientific">Phocaeicola coprocola</name>
    <dbReference type="NCBI Taxonomy" id="310298"/>
    <lineage>
        <taxon>Bacteria</taxon>
        <taxon>Pseudomonadati</taxon>
        <taxon>Bacteroidota</taxon>
        <taxon>Bacteroidia</taxon>
        <taxon>Bacteroidales</taxon>
        <taxon>Bacteroidaceae</taxon>
        <taxon>Phocaeicola</taxon>
    </lineage>
</organism>
<protein>
    <recommendedName>
        <fullName evidence="3">PKD-like family protein</fullName>
    </recommendedName>
</protein>
<gene>
    <name evidence="1" type="ORF">K8U81_05830</name>
</gene>
<reference evidence="1" key="2">
    <citation type="submission" date="2021-09" db="EMBL/GenBank/DDBJ databases">
        <authorList>
            <person name="Gilroy R."/>
        </authorList>
    </citation>
    <scope>NUCLEOTIDE SEQUENCE</scope>
    <source>
        <strain evidence="1">CHK165-8395</strain>
    </source>
</reference>
<reference evidence="1" key="1">
    <citation type="journal article" date="2021" name="PeerJ">
        <title>Extensive microbial diversity within the chicken gut microbiome revealed by metagenomics and culture.</title>
        <authorList>
            <person name="Gilroy R."/>
            <person name="Ravi A."/>
            <person name="Getino M."/>
            <person name="Pursley I."/>
            <person name="Horton D.L."/>
            <person name="Alikhan N.F."/>
            <person name="Baker D."/>
            <person name="Gharbi K."/>
            <person name="Hall N."/>
            <person name="Watson M."/>
            <person name="Adriaenssens E.M."/>
            <person name="Foster-Nyarko E."/>
            <person name="Jarju S."/>
            <person name="Secka A."/>
            <person name="Antonio M."/>
            <person name="Oren A."/>
            <person name="Chaudhuri R.R."/>
            <person name="La Ragione R."/>
            <person name="Hildebrand F."/>
            <person name="Pallen M.J."/>
        </authorList>
    </citation>
    <scope>NUCLEOTIDE SEQUENCE</scope>
    <source>
        <strain evidence="1">CHK165-8395</strain>
    </source>
</reference>
<name>A0A921FEF3_9BACT</name>
<evidence type="ECO:0000313" key="2">
    <source>
        <dbReference type="Proteomes" id="UP000718012"/>
    </source>
</evidence>
<dbReference type="Pfam" id="PF16407">
    <property type="entry name" value="PKD_2"/>
    <property type="match status" value="1"/>
</dbReference>
<dbReference type="Proteomes" id="UP000718012">
    <property type="component" value="Unassembled WGS sequence"/>
</dbReference>
<evidence type="ECO:0008006" key="3">
    <source>
        <dbReference type="Google" id="ProtNLM"/>
    </source>
</evidence>
<dbReference type="PROSITE" id="PS51257">
    <property type="entry name" value="PROKAR_LIPOPROTEIN"/>
    <property type="match status" value="1"/>
</dbReference>
<comment type="caution">
    <text evidence="1">The sequence shown here is derived from an EMBL/GenBank/DDBJ whole genome shotgun (WGS) entry which is preliminary data.</text>
</comment>
<dbReference type="EMBL" id="DYXD01000131">
    <property type="protein sequence ID" value="HJF07695.1"/>
    <property type="molecule type" value="Genomic_DNA"/>
</dbReference>
<accession>A0A921FEF3</accession>
<proteinExistence type="predicted"/>
<evidence type="ECO:0000313" key="1">
    <source>
        <dbReference type="EMBL" id="HJF07695.1"/>
    </source>
</evidence>